<accession>A0ABS3KPZ0</accession>
<keyword evidence="2" id="KW-1185">Reference proteome</keyword>
<sequence length="503" mass="54781">MMRAPRVLHLVSRYRPGESQLDAASAAMQELSPRLGHEVLVTGQHRPAVPPLPRSTLAAIHYLSDGPLGEAARQVALTGWLLRNLHRFTAVQMHDADDQAPLVAMLCKTSGRRLVEGGIPAGTPRQAAAQQLGAYGVRIPTAVAAAPDTELGCDASITDRRFHDAAVFPAGPPLLLTTIDAEEAFNWSHPFSLDARDVVSMRSQHLAHRVFSRHGVVPVYLADYPVAAQDAGRAPLRELLQDGLCDVGAQMHPWVTPPHIETINESNSFAGNLPVALELEKARCLTDTLADTFGTMPRIYRTGRYGVGPRTADILKSLGYVVDSSLAPCWPPPGRRGLPGAWASAPKPYWVDADRTLMEIPVSAALVGRMSGRSGEALAPFLFGPRARRLPIAGGMARLGLLERIRLTPEGMTVPEAKRLVRHMLAGGHRVFSLTYHSPSLEPGNTPYVRDIAQRDRFLAWLDEFYTFFREEVGGRMATWQEVRFGSGATAEQPANTLLDALP</sequence>
<evidence type="ECO:0000313" key="2">
    <source>
        <dbReference type="Proteomes" id="UP001518989"/>
    </source>
</evidence>
<dbReference type="Gene3D" id="3.20.20.370">
    <property type="entry name" value="Glycoside hydrolase/deacetylase"/>
    <property type="match status" value="1"/>
</dbReference>
<proteinExistence type="predicted"/>
<dbReference type="Proteomes" id="UP001518989">
    <property type="component" value="Unassembled WGS sequence"/>
</dbReference>
<name>A0ABS3KPZ0_9PROT</name>
<reference evidence="1 2" key="1">
    <citation type="submission" date="2020-09" db="EMBL/GenBank/DDBJ databases">
        <title>Roseomonas.</title>
        <authorList>
            <person name="Zhu W."/>
        </authorList>
    </citation>
    <scope>NUCLEOTIDE SEQUENCE [LARGE SCALE GENOMIC DNA]</scope>
    <source>
        <strain evidence="1 2">573</strain>
    </source>
</reference>
<evidence type="ECO:0000313" key="1">
    <source>
        <dbReference type="EMBL" id="MBO1079082.1"/>
    </source>
</evidence>
<dbReference type="InterPro" id="IPR011330">
    <property type="entry name" value="Glyco_hydro/deAcase_b/a-brl"/>
</dbReference>
<evidence type="ECO:0008006" key="3">
    <source>
        <dbReference type="Google" id="ProtNLM"/>
    </source>
</evidence>
<dbReference type="SUPFAM" id="SSF88713">
    <property type="entry name" value="Glycoside hydrolase/deacetylase"/>
    <property type="match status" value="1"/>
</dbReference>
<dbReference type="RefSeq" id="WP_207416522.1">
    <property type="nucleotide sequence ID" value="NZ_CP061177.1"/>
</dbReference>
<gene>
    <name evidence="1" type="ORF">IAI61_08570</name>
</gene>
<organism evidence="1 2">
    <name type="scientific">Roseomonas haemaphysalidis</name>
    <dbReference type="NCBI Taxonomy" id="2768162"/>
    <lineage>
        <taxon>Bacteria</taxon>
        <taxon>Pseudomonadati</taxon>
        <taxon>Pseudomonadota</taxon>
        <taxon>Alphaproteobacteria</taxon>
        <taxon>Acetobacterales</taxon>
        <taxon>Roseomonadaceae</taxon>
        <taxon>Roseomonas</taxon>
    </lineage>
</organism>
<dbReference type="EMBL" id="JACTNG010000003">
    <property type="protein sequence ID" value="MBO1079082.1"/>
    <property type="molecule type" value="Genomic_DNA"/>
</dbReference>
<protein>
    <recommendedName>
        <fullName evidence="3">Glycosyltransferase family 4 protein</fullName>
    </recommendedName>
</protein>
<comment type="caution">
    <text evidence="1">The sequence shown here is derived from an EMBL/GenBank/DDBJ whole genome shotgun (WGS) entry which is preliminary data.</text>
</comment>